<dbReference type="GO" id="GO:0042254">
    <property type="term" value="P:ribosome biogenesis"/>
    <property type="evidence" value="ECO:0007669"/>
    <property type="project" value="TreeGrafter"/>
</dbReference>
<dbReference type="Pfam" id="PF17862">
    <property type="entry name" value="AAA_lid_3"/>
    <property type="match status" value="1"/>
</dbReference>
<dbReference type="GO" id="GO:0003723">
    <property type="term" value="F:RNA binding"/>
    <property type="evidence" value="ECO:0007669"/>
    <property type="project" value="TreeGrafter"/>
</dbReference>
<dbReference type="Proteomes" id="UP000228934">
    <property type="component" value="Unassembled WGS sequence"/>
</dbReference>
<dbReference type="Gene3D" id="1.10.8.60">
    <property type="match status" value="1"/>
</dbReference>
<dbReference type="InterPro" id="IPR027417">
    <property type="entry name" value="P-loop_NTPase"/>
</dbReference>
<dbReference type="OrthoDB" id="2187at2759"/>
<organism evidence="4 5">
    <name type="scientific">Aquarana catesbeiana</name>
    <name type="common">American bullfrog</name>
    <name type="synonym">Rana catesbeiana</name>
    <dbReference type="NCBI Taxonomy" id="8400"/>
    <lineage>
        <taxon>Eukaryota</taxon>
        <taxon>Metazoa</taxon>
        <taxon>Chordata</taxon>
        <taxon>Craniata</taxon>
        <taxon>Vertebrata</taxon>
        <taxon>Euteleostomi</taxon>
        <taxon>Amphibia</taxon>
        <taxon>Batrachia</taxon>
        <taxon>Anura</taxon>
        <taxon>Neobatrachia</taxon>
        <taxon>Ranoidea</taxon>
        <taxon>Ranidae</taxon>
        <taxon>Aquarana</taxon>
    </lineage>
</organism>
<dbReference type="GO" id="GO:1990275">
    <property type="term" value="F:preribosome binding"/>
    <property type="evidence" value="ECO:0007669"/>
    <property type="project" value="TreeGrafter"/>
</dbReference>
<dbReference type="GO" id="GO:0016887">
    <property type="term" value="F:ATP hydrolysis activity"/>
    <property type="evidence" value="ECO:0007669"/>
    <property type="project" value="TreeGrafter"/>
</dbReference>
<dbReference type="AlphaFoldDB" id="A0A2G9RTG4"/>
<keyword evidence="2" id="KW-0067">ATP-binding</keyword>
<gene>
    <name evidence="4" type="ORF">AB205_0111310</name>
</gene>
<sequence length="180" mass="20127">MLLFWARSNCGNFQKVIAYECTGTVGFVVNQRSSEMHYLPSLTNVPNLISTDIIDPAILRPGRLDKTLYVGLPPPADRLAILRTITKNGTRPPLATDVDLEVIAFDERCDCFTGADLSALVREASINTLRAEMLEPGPIGCRGQIEVYKRHFEAAFNKVKPSVSRKDQVMYEQLRLSLSR</sequence>
<dbReference type="GO" id="GO:0005524">
    <property type="term" value="F:ATP binding"/>
    <property type="evidence" value="ECO:0007669"/>
    <property type="project" value="UniProtKB-KW"/>
</dbReference>
<evidence type="ECO:0000259" key="3">
    <source>
        <dbReference type="Pfam" id="PF17862"/>
    </source>
</evidence>
<dbReference type="EMBL" id="KV931253">
    <property type="protein sequence ID" value="PIO31206.1"/>
    <property type="molecule type" value="Genomic_DNA"/>
</dbReference>
<keyword evidence="5" id="KW-1185">Reference proteome</keyword>
<proteinExistence type="predicted"/>
<accession>A0A2G9RTG4</accession>
<dbReference type="InterPro" id="IPR050168">
    <property type="entry name" value="AAA_ATPase_domain"/>
</dbReference>
<name>A0A2G9RTG4_AQUCT</name>
<dbReference type="GO" id="GO:0005634">
    <property type="term" value="C:nucleus"/>
    <property type="evidence" value="ECO:0007669"/>
    <property type="project" value="TreeGrafter"/>
</dbReference>
<evidence type="ECO:0000313" key="5">
    <source>
        <dbReference type="Proteomes" id="UP000228934"/>
    </source>
</evidence>
<protein>
    <recommendedName>
        <fullName evidence="3">AAA ATPase AAA+ lid domain-containing protein</fullName>
    </recommendedName>
</protein>
<reference evidence="5" key="1">
    <citation type="journal article" date="2017" name="Nat. Commun.">
        <title>The North American bullfrog draft genome provides insight into hormonal regulation of long noncoding RNA.</title>
        <authorList>
            <person name="Hammond S.A."/>
            <person name="Warren R.L."/>
            <person name="Vandervalk B.P."/>
            <person name="Kucuk E."/>
            <person name="Khan H."/>
            <person name="Gibb E.A."/>
            <person name="Pandoh P."/>
            <person name="Kirk H."/>
            <person name="Zhao Y."/>
            <person name="Jones M."/>
            <person name="Mungall A.J."/>
            <person name="Coope R."/>
            <person name="Pleasance S."/>
            <person name="Moore R.A."/>
            <person name="Holt R.A."/>
            <person name="Round J.M."/>
            <person name="Ohora S."/>
            <person name="Walle B.V."/>
            <person name="Veldhoen N."/>
            <person name="Helbing C.C."/>
            <person name="Birol I."/>
        </authorList>
    </citation>
    <scope>NUCLEOTIDE SEQUENCE [LARGE SCALE GENOMIC DNA]</scope>
</reference>
<evidence type="ECO:0000256" key="1">
    <source>
        <dbReference type="ARBA" id="ARBA00022741"/>
    </source>
</evidence>
<dbReference type="SUPFAM" id="SSF52540">
    <property type="entry name" value="P-loop containing nucleoside triphosphate hydrolases"/>
    <property type="match status" value="1"/>
</dbReference>
<evidence type="ECO:0000256" key="2">
    <source>
        <dbReference type="ARBA" id="ARBA00022840"/>
    </source>
</evidence>
<feature type="domain" description="AAA ATPase AAA+ lid" evidence="3">
    <location>
        <begin position="97"/>
        <end position="132"/>
    </location>
</feature>
<dbReference type="FunFam" id="1.10.8.60:FF:000172">
    <property type="entry name" value="Nuclear valosin-containing protein-like"/>
    <property type="match status" value="1"/>
</dbReference>
<dbReference type="PANTHER" id="PTHR23077:SF171">
    <property type="entry name" value="NUCLEAR VALOSIN-CONTAINING PROTEIN-LIKE"/>
    <property type="match status" value="1"/>
</dbReference>
<dbReference type="PANTHER" id="PTHR23077">
    <property type="entry name" value="AAA-FAMILY ATPASE"/>
    <property type="match status" value="1"/>
</dbReference>
<dbReference type="Gene3D" id="3.40.50.300">
    <property type="entry name" value="P-loop containing nucleotide triphosphate hydrolases"/>
    <property type="match status" value="1"/>
</dbReference>
<dbReference type="InterPro" id="IPR041569">
    <property type="entry name" value="AAA_lid_3"/>
</dbReference>
<keyword evidence="1" id="KW-0547">Nucleotide-binding</keyword>
<evidence type="ECO:0000313" key="4">
    <source>
        <dbReference type="EMBL" id="PIO31206.1"/>
    </source>
</evidence>